<dbReference type="STRING" id="765915.A0A1Y2HRA0"/>
<dbReference type="AlphaFoldDB" id="A0A1Y2HRA0"/>
<dbReference type="SUPFAM" id="SSF48403">
    <property type="entry name" value="Ankyrin repeat"/>
    <property type="match status" value="1"/>
</dbReference>
<accession>A0A1Y2HRA0</accession>
<protein>
    <submittedName>
        <fullName evidence="4">Ankyrin repeat-containing domain protein</fullName>
    </submittedName>
</protein>
<keyword evidence="2 3" id="KW-0040">ANK repeat</keyword>
<proteinExistence type="predicted"/>
<reference evidence="4 5" key="1">
    <citation type="submission" date="2016-07" db="EMBL/GenBank/DDBJ databases">
        <title>Pervasive Adenine N6-methylation of Active Genes in Fungi.</title>
        <authorList>
            <consortium name="DOE Joint Genome Institute"/>
            <person name="Mondo S.J."/>
            <person name="Dannebaum R.O."/>
            <person name="Kuo R.C."/>
            <person name="Labutti K."/>
            <person name="Haridas S."/>
            <person name="Kuo A."/>
            <person name="Salamov A."/>
            <person name="Ahrendt S.R."/>
            <person name="Lipzen A."/>
            <person name="Sullivan W."/>
            <person name="Andreopoulos W.B."/>
            <person name="Clum A."/>
            <person name="Lindquist E."/>
            <person name="Daum C."/>
            <person name="Ramamoorthy G.K."/>
            <person name="Gryganskyi A."/>
            <person name="Culley D."/>
            <person name="Magnuson J.K."/>
            <person name="James T.Y."/>
            <person name="O'Malley M.A."/>
            <person name="Stajich J.E."/>
            <person name="Spatafora J.W."/>
            <person name="Visel A."/>
            <person name="Grigoriev I.V."/>
        </authorList>
    </citation>
    <scope>NUCLEOTIDE SEQUENCE [LARGE SCALE GENOMIC DNA]</scope>
    <source>
        <strain evidence="4 5">PL171</strain>
    </source>
</reference>
<keyword evidence="5" id="KW-1185">Reference proteome</keyword>
<evidence type="ECO:0000313" key="5">
    <source>
        <dbReference type="Proteomes" id="UP000193411"/>
    </source>
</evidence>
<dbReference type="PANTHER" id="PTHR24201:SF15">
    <property type="entry name" value="ANKYRIN REPEAT DOMAIN-CONTAINING PROTEIN 66"/>
    <property type="match status" value="1"/>
</dbReference>
<dbReference type="InterPro" id="IPR050776">
    <property type="entry name" value="Ank_Repeat/CDKN_Inhibitor"/>
</dbReference>
<dbReference type="Proteomes" id="UP000193411">
    <property type="component" value="Unassembled WGS sequence"/>
</dbReference>
<dbReference type="PANTHER" id="PTHR24201">
    <property type="entry name" value="ANK_REP_REGION DOMAIN-CONTAINING PROTEIN"/>
    <property type="match status" value="1"/>
</dbReference>
<dbReference type="Pfam" id="PF12796">
    <property type="entry name" value="Ank_2"/>
    <property type="match status" value="1"/>
</dbReference>
<evidence type="ECO:0000256" key="2">
    <source>
        <dbReference type="ARBA" id="ARBA00023043"/>
    </source>
</evidence>
<keyword evidence="1" id="KW-0677">Repeat</keyword>
<dbReference type="PROSITE" id="PS50088">
    <property type="entry name" value="ANK_REPEAT"/>
    <property type="match status" value="3"/>
</dbReference>
<evidence type="ECO:0000256" key="3">
    <source>
        <dbReference type="PROSITE-ProRule" id="PRU00023"/>
    </source>
</evidence>
<evidence type="ECO:0000256" key="1">
    <source>
        <dbReference type="ARBA" id="ARBA00022737"/>
    </source>
</evidence>
<feature type="repeat" description="ANK" evidence="3">
    <location>
        <begin position="122"/>
        <end position="146"/>
    </location>
</feature>
<dbReference type="PROSITE" id="PS50297">
    <property type="entry name" value="ANK_REP_REGION"/>
    <property type="match status" value="3"/>
</dbReference>
<evidence type="ECO:0000313" key="4">
    <source>
        <dbReference type="EMBL" id="ORZ35652.1"/>
    </source>
</evidence>
<dbReference type="InterPro" id="IPR002110">
    <property type="entry name" value="Ankyrin_rpt"/>
</dbReference>
<feature type="repeat" description="ANK" evidence="3">
    <location>
        <begin position="56"/>
        <end position="88"/>
    </location>
</feature>
<dbReference type="Gene3D" id="1.25.40.20">
    <property type="entry name" value="Ankyrin repeat-containing domain"/>
    <property type="match status" value="2"/>
</dbReference>
<dbReference type="SMART" id="SM00248">
    <property type="entry name" value="ANK"/>
    <property type="match status" value="3"/>
</dbReference>
<sequence length="183" mass="19241">MPNATAGSSTLRPGASTLFDAAHSGNLAAVLAHSGFDTNPDDLATVRARLNARDDDDRTALHWACSGSAVQVADWLLHHGADPNVVDDSGWTPLMIAASVGCVPIVRMLVAKGVDVNKQNESGATAAHYAASKNRLDVLQVLVGEGKAKVDLVDRNGQLPILPQSSCRFAGTHQTARDSCHNR</sequence>
<gene>
    <name evidence="4" type="ORF">BCR44DRAFT_295892</name>
</gene>
<dbReference type="OrthoDB" id="194358at2759"/>
<feature type="repeat" description="ANK" evidence="3">
    <location>
        <begin position="89"/>
        <end position="121"/>
    </location>
</feature>
<organism evidence="4 5">
    <name type="scientific">Catenaria anguillulae PL171</name>
    <dbReference type="NCBI Taxonomy" id="765915"/>
    <lineage>
        <taxon>Eukaryota</taxon>
        <taxon>Fungi</taxon>
        <taxon>Fungi incertae sedis</taxon>
        <taxon>Blastocladiomycota</taxon>
        <taxon>Blastocladiomycetes</taxon>
        <taxon>Blastocladiales</taxon>
        <taxon>Catenariaceae</taxon>
        <taxon>Catenaria</taxon>
    </lineage>
</organism>
<dbReference type="InterPro" id="IPR036770">
    <property type="entry name" value="Ankyrin_rpt-contain_sf"/>
</dbReference>
<comment type="caution">
    <text evidence="4">The sequence shown here is derived from an EMBL/GenBank/DDBJ whole genome shotgun (WGS) entry which is preliminary data.</text>
</comment>
<dbReference type="EMBL" id="MCFL01000021">
    <property type="protein sequence ID" value="ORZ35652.1"/>
    <property type="molecule type" value="Genomic_DNA"/>
</dbReference>
<name>A0A1Y2HRA0_9FUNG</name>